<evidence type="ECO:0000313" key="2">
    <source>
        <dbReference type="Proteomes" id="UP001157167"/>
    </source>
</evidence>
<comment type="caution">
    <text evidence="1">The sequence shown here is derived from an EMBL/GenBank/DDBJ whole genome shotgun (WGS) entry which is preliminary data.</text>
</comment>
<name>A0ABQ6FAJ8_9RHOO</name>
<keyword evidence="2" id="KW-1185">Reference proteome</keyword>
<organism evidence="1 2">
    <name type="scientific">Zoogloea oryzae</name>
    <dbReference type="NCBI Taxonomy" id="310767"/>
    <lineage>
        <taxon>Bacteria</taxon>
        <taxon>Pseudomonadati</taxon>
        <taxon>Pseudomonadota</taxon>
        <taxon>Betaproteobacteria</taxon>
        <taxon>Rhodocyclales</taxon>
        <taxon>Zoogloeaceae</taxon>
        <taxon>Zoogloea</taxon>
    </lineage>
</organism>
<gene>
    <name evidence="1" type="ORF">GCM10007933_10570</name>
</gene>
<proteinExistence type="predicted"/>
<dbReference type="EMBL" id="BSPX01000010">
    <property type="protein sequence ID" value="GLT21605.1"/>
    <property type="molecule type" value="Genomic_DNA"/>
</dbReference>
<sequence>MFFPPPRLNLAAARSEKRDDARWLDDLPPAWRDMVVAPISFTVHREYELAASRTFGYDAYDLRCFYHHSYVLTETRSDNDEDFYTVVTRGETLRAWRLRDDRWLTWRRTVCGSDGTVSRGFYSFSPTCPV</sequence>
<reference evidence="2" key="1">
    <citation type="journal article" date="2019" name="Int. J. Syst. Evol. Microbiol.">
        <title>The Global Catalogue of Microorganisms (GCM) 10K type strain sequencing project: providing services to taxonomists for standard genome sequencing and annotation.</title>
        <authorList>
            <consortium name="The Broad Institute Genomics Platform"/>
            <consortium name="The Broad Institute Genome Sequencing Center for Infectious Disease"/>
            <person name="Wu L."/>
            <person name="Ma J."/>
        </authorList>
    </citation>
    <scope>NUCLEOTIDE SEQUENCE [LARGE SCALE GENOMIC DNA]</scope>
    <source>
        <strain evidence="2">NBRC 102407</strain>
    </source>
</reference>
<dbReference type="Proteomes" id="UP001157167">
    <property type="component" value="Unassembled WGS sequence"/>
</dbReference>
<dbReference type="RefSeq" id="WP_153161130.1">
    <property type="nucleotide sequence ID" value="NZ_BSPX01000010.1"/>
</dbReference>
<accession>A0ABQ6FAJ8</accession>
<protein>
    <submittedName>
        <fullName evidence="1">Uncharacterized protein</fullName>
    </submittedName>
</protein>
<evidence type="ECO:0000313" key="1">
    <source>
        <dbReference type="EMBL" id="GLT21605.1"/>
    </source>
</evidence>